<evidence type="ECO:0000313" key="1">
    <source>
        <dbReference type="EMBL" id="GLR27041.1"/>
    </source>
</evidence>
<sequence length="101" mass="12008">MTKILQLEKSCNELLSIFQVENEQFYAKKFKKFIDLLSAIEEGGLTRDEALGFFRDEFRALYTPHSGLGEYFVWRDDFETRRAINLRIKEALNSIWHELDL</sequence>
<evidence type="ECO:0000313" key="2">
    <source>
        <dbReference type="Proteomes" id="UP001156664"/>
    </source>
</evidence>
<protein>
    <recommendedName>
        <fullName evidence="3">Colicin D immunity protein domain-containing protein</fullName>
    </recommendedName>
</protein>
<accession>A0ABQ5YUQ2</accession>
<evidence type="ECO:0008006" key="3">
    <source>
        <dbReference type="Google" id="ProtNLM"/>
    </source>
</evidence>
<keyword evidence="2" id="KW-1185">Reference proteome</keyword>
<dbReference type="Proteomes" id="UP001156664">
    <property type="component" value="Unassembled WGS sequence"/>
</dbReference>
<organism evidence="1 2">
    <name type="scientific">Limnobacter litoralis</name>
    <dbReference type="NCBI Taxonomy" id="481366"/>
    <lineage>
        <taxon>Bacteria</taxon>
        <taxon>Pseudomonadati</taxon>
        <taxon>Pseudomonadota</taxon>
        <taxon>Betaproteobacteria</taxon>
        <taxon>Burkholderiales</taxon>
        <taxon>Burkholderiaceae</taxon>
        <taxon>Limnobacter</taxon>
    </lineage>
</organism>
<name>A0ABQ5YUQ2_9BURK</name>
<proteinExistence type="predicted"/>
<comment type="caution">
    <text evidence="1">The sequence shown here is derived from an EMBL/GenBank/DDBJ whole genome shotgun (WGS) entry which is preliminary data.</text>
</comment>
<gene>
    <name evidence="1" type="ORF">GCM10007875_21320</name>
</gene>
<reference evidence="2" key="1">
    <citation type="journal article" date="2019" name="Int. J. Syst. Evol. Microbiol.">
        <title>The Global Catalogue of Microorganisms (GCM) 10K type strain sequencing project: providing services to taxonomists for standard genome sequencing and annotation.</title>
        <authorList>
            <consortium name="The Broad Institute Genomics Platform"/>
            <consortium name="The Broad Institute Genome Sequencing Center for Infectious Disease"/>
            <person name="Wu L."/>
            <person name="Ma J."/>
        </authorList>
    </citation>
    <scope>NUCLEOTIDE SEQUENCE [LARGE SCALE GENOMIC DNA]</scope>
    <source>
        <strain evidence="2">NBRC 105857</strain>
    </source>
</reference>
<dbReference type="EMBL" id="BSOJ01000025">
    <property type="protein sequence ID" value="GLR27041.1"/>
    <property type="molecule type" value="Genomic_DNA"/>
</dbReference>